<dbReference type="Proteomes" id="UP000283509">
    <property type="component" value="Unassembled WGS sequence"/>
</dbReference>
<dbReference type="Pfam" id="PF00059">
    <property type="entry name" value="Lectin_C"/>
    <property type="match status" value="2"/>
</dbReference>
<feature type="domain" description="C-type lectin" evidence="2">
    <location>
        <begin position="96"/>
        <end position="203"/>
    </location>
</feature>
<evidence type="ECO:0000256" key="1">
    <source>
        <dbReference type="SAM" id="SignalP"/>
    </source>
</evidence>
<sequence length="469" mass="52631">MRSKPPSASRASRPPLLCGKHLPMFAFLVMVSAARVSGTNLKEMRSAVAATQLILAQQAQLFKGVLNATDYDCYHQEVADHRTAMAKECPYPYSNFMGECFFISKAKLKWPDARNHCLDMSGDLAVPTKLYALKTHVIEEKGSRSTWVGGQGEEDGSGWHWVNGRPIDDAYWAAGFPVTDPKTRQCVELRSTSHPPLKNKLCSALLRPQSSREIIRRPLLHRRLPRGVCGLRRETTVPPSLPAHWDQYLRSVEIPRVMSGPLQLLVALAFAWAFAAALAIPIPEDDDLRSAVAVSKLVLAQQAVFFRELINATRERTNGCLPNVRSELSVSCPSPFASVMGECFYLSKIGLSWEQARTHCRGMGAELAVPRHLYGLKSYVVGENGPTGTWVGARESESEEPEATDIEAKNEEPRWQWVDDSEVDPEFLYSKLPNRRPNHKLCIELRKDRHPTLDFKICNTSQRFICQLH</sequence>
<feature type="signal peptide" evidence="1">
    <location>
        <begin position="1"/>
        <end position="38"/>
    </location>
</feature>
<dbReference type="InterPro" id="IPR050828">
    <property type="entry name" value="C-type_lectin/matrix_domain"/>
</dbReference>
<feature type="domain" description="C-type lectin" evidence="2">
    <location>
        <begin position="339"/>
        <end position="467"/>
    </location>
</feature>
<keyword evidence="1" id="KW-0732">Signal</keyword>
<dbReference type="PANTHER" id="PTHR45710">
    <property type="entry name" value="C-TYPE LECTIN DOMAIN-CONTAINING PROTEIN 180"/>
    <property type="match status" value="1"/>
</dbReference>
<reference evidence="3 4" key="2">
    <citation type="submission" date="2019-01" db="EMBL/GenBank/DDBJ databases">
        <title>The decoding of complex shrimp genome reveals the adaptation for benthos swimmer, frequently molting mechanism and breeding impact on genome.</title>
        <authorList>
            <person name="Sun Y."/>
            <person name="Gao Y."/>
            <person name="Yu Y."/>
        </authorList>
    </citation>
    <scope>NUCLEOTIDE SEQUENCE [LARGE SCALE GENOMIC DNA]</scope>
    <source>
        <tissue evidence="3">Muscle</tissue>
    </source>
</reference>
<keyword evidence="4" id="KW-1185">Reference proteome</keyword>
<dbReference type="SUPFAM" id="SSF56436">
    <property type="entry name" value="C-type lectin-like"/>
    <property type="match status" value="2"/>
</dbReference>
<dbReference type="PROSITE" id="PS50041">
    <property type="entry name" value="C_TYPE_LECTIN_2"/>
    <property type="match status" value="2"/>
</dbReference>
<gene>
    <name evidence="3" type="ORF">C7M84_001427</name>
</gene>
<dbReference type="SMART" id="SM00034">
    <property type="entry name" value="CLECT"/>
    <property type="match status" value="2"/>
</dbReference>
<dbReference type="AlphaFoldDB" id="A0A3R7PX26"/>
<reference evidence="3 4" key="1">
    <citation type="submission" date="2018-04" db="EMBL/GenBank/DDBJ databases">
        <authorList>
            <person name="Zhang X."/>
            <person name="Yuan J."/>
            <person name="Li F."/>
            <person name="Xiang J."/>
        </authorList>
    </citation>
    <scope>NUCLEOTIDE SEQUENCE [LARGE SCALE GENOMIC DNA]</scope>
    <source>
        <tissue evidence="3">Muscle</tissue>
    </source>
</reference>
<comment type="caution">
    <text evidence="3">The sequence shown here is derived from an EMBL/GenBank/DDBJ whole genome shotgun (WGS) entry which is preliminary data.</text>
</comment>
<feature type="chain" id="PRO_5018697715" evidence="1">
    <location>
        <begin position="39"/>
        <end position="469"/>
    </location>
</feature>
<evidence type="ECO:0000259" key="2">
    <source>
        <dbReference type="PROSITE" id="PS50041"/>
    </source>
</evidence>
<dbReference type="EMBL" id="QCYY01001184">
    <property type="protein sequence ID" value="ROT79859.1"/>
    <property type="molecule type" value="Genomic_DNA"/>
</dbReference>
<dbReference type="InterPro" id="IPR016187">
    <property type="entry name" value="CTDL_fold"/>
</dbReference>
<evidence type="ECO:0000313" key="3">
    <source>
        <dbReference type="EMBL" id="ROT79859.1"/>
    </source>
</evidence>
<proteinExistence type="predicted"/>
<protein>
    <submittedName>
        <fullName evidence="3">C-type lectin 4</fullName>
    </submittedName>
</protein>
<name>A0A3R7PX26_PENVA</name>
<dbReference type="OrthoDB" id="2142683at2759"/>
<accession>A0A3R7PX26</accession>
<organism evidence="3 4">
    <name type="scientific">Penaeus vannamei</name>
    <name type="common">Whiteleg shrimp</name>
    <name type="synonym">Litopenaeus vannamei</name>
    <dbReference type="NCBI Taxonomy" id="6689"/>
    <lineage>
        <taxon>Eukaryota</taxon>
        <taxon>Metazoa</taxon>
        <taxon>Ecdysozoa</taxon>
        <taxon>Arthropoda</taxon>
        <taxon>Crustacea</taxon>
        <taxon>Multicrustacea</taxon>
        <taxon>Malacostraca</taxon>
        <taxon>Eumalacostraca</taxon>
        <taxon>Eucarida</taxon>
        <taxon>Decapoda</taxon>
        <taxon>Dendrobranchiata</taxon>
        <taxon>Penaeoidea</taxon>
        <taxon>Penaeidae</taxon>
        <taxon>Penaeus</taxon>
    </lineage>
</organism>
<evidence type="ECO:0000313" key="4">
    <source>
        <dbReference type="Proteomes" id="UP000283509"/>
    </source>
</evidence>
<keyword evidence="3" id="KW-0430">Lectin</keyword>
<dbReference type="GO" id="GO:0030246">
    <property type="term" value="F:carbohydrate binding"/>
    <property type="evidence" value="ECO:0007669"/>
    <property type="project" value="UniProtKB-KW"/>
</dbReference>
<dbReference type="PANTHER" id="PTHR45710:SF26">
    <property type="entry name" value="RH26557P"/>
    <property type="match status" value="1"/>
</dbReference>
<dbReference type="InterPro" id="IPR016186">
    <property type="entry name" value="C-type_lectin-like/link_sf"/>
</dbReference>
<dbReference type="Gene3D" id="3.10.100.10">
    <property type="entry name" value="Mannose-Binding Protein A, subunit A"/>
    <property type="match status" value="2"/>
</dbReference>
<dbReference type="InterPro" id="IPR001304">
    <property type="entry name" value="C-type_lectin-like"/>
</dbReference>
<dbReference type="CDD" id="cd00037">
    <property type="entry name" value="CLECT"/>
    <property type="match status" value="2"/>
</dbReference>